<dbReference type="AlphaFoldDB" id="W7ALL7"/>
<protein>
    <recommendedName>
        <fullName evidence="4">Fam-a protein</fullName>
    </recommendedName>
</protein>
<dbReference type="EMBL" id="KI965399">
    <property type="protein sequence ID" value="EUD72203.1"/>
    <property type="molecule type" value="Genomic_DNA"/>
</dbReference>
<feature type="signal peptide" evidence="1">
    <location>
        <begin position="1"/>
        <end position="19"/>
    </location>
</feature>
<evidence type="ECO:0000256" key="1">
    <source>
        <dbReference type="SAM" id="SignalP"/>
    </source>
</evidence>
<dbReference type="NCBIfam" id="TIGR01599">
    <property type="entry name" value="PYST-A"/>
    <property type="match status" value="1"/>
</dbReference>
<evidence type="ECO:0008006" key="4">
    <source>
        <dbReference type="Google" id="ProtNLM"/>
    </source>
</evidence>
<evidence type="ECO:0000313" key="2">
    <source>
        <dbReference type="EMBL" id="EUD72203.1"/>
    </source>
</evidence>
<dbReference type="Proteomes" id="UP000030659">
    <property type="component" value="Unassembled WGS sequence"/>
</dbReference>
<dbReference type="SUPFAM" id="SSF55961">
    <property type="entry name" value="Bet v1-like"/>
    <property type="match status" value="1"/>
</dbReference>
<gene>
    <name evidence="2" type="ORF">YYG_02904</name>
</gene>
<organism evidence="2 3">
    <name type="scientific">Plasmodium vinckei petteri</name>
    <dbReference type="NCBI Taxonomy" id="138298"/>
    <lineage>
        <taxon>Eukaryota</taxon>
        <taxon>Sar</taxon>
        <taxon>Alveolata</taxon>
        <taxon>Apicomplexa</taxon>
        <taxon>Aconoidasida</taxon>
        <taxon>Haemosporida</taxon>
        <taxon>Plasmodiidae</taxon>
        <taxon>Plasmodium</taxon>
        <taxon>Plasmodium (Vinckeia)</taxon>
    </lineage>
</organism>
<accession>W7ALL7</accession>
<evidence type="ECO:0000313" key="3">
    <source>
        <dbReference type="Proteomes" id="UP000030659"/>
    </source>
</evidence>
<name>W7ALL7_PLAVN</name>
<keyword evidence="1" id="KW-0732">Signal</keyword>
<dbReference type="InterPro" id="IPR006486">
    <property type="entry name" value="PYST_A"/>
</dbReference>
<feature type="chain" id="PRO_5004890952" description="Fam-a protein" evidence="1">
    <location>
        <begin position="20"/>
        <end position="268"/>
    </location>
</feature>
<reference evidence="2 3" key="1">
    <citation type="submission" date="2013-02" db="EMBL/GenBank/DDBJ databases">
        <title>The Genome Sequence of Plasmodium vinckei petteri CR.</title>
        <authorList>
            <consortium name="The Broad Institute Genome Sequencing Platform"/>
            <consortium name="The Broad Institute Genome Sequencing Center for Infectious Disease"/>
            <person name="Neafsey D."/>
            <person name="Cheeseman I."/>
            <person name="Volkman S."/>
            <person name="Adams J."/>
            <person name="Walker B."/>
            <person name="Young S.K."/>
            <person name="Zeng Q."/>
            <person name="Gargeya S."/>
            <person name="Fitzgerald M."/>
            <person name="Haas B."/>
            <person name="Abouelleil A."/>
            <person name="Alvarado L."/>
            <person name="Arachchi H.M."/>
            <person name="Berlin A.M."/>
            <person name="Chapman S.B."/>
            <person name="Dewar J."/>
            <person name="Goldberg J."/>
            <person name="Griggs A."/>
            <person name="Gujja S."/>
            <person name="Hansen M."/>
            <person name="Howarth C."/>
            <person name="Imamovic A."/>
            <person name="Larimer J."/>
            <person name="McCowan C."/>
            <person name="Murphy C."/>
            <person name="Neiman D."/>
            <person name="Pearson M."/>
            <person name="Priest M."/>
            <person name="Roberts A."/>
            <person name="Saif S."/>
            <person name="Shea T."/>
            <person name="Sisk P."/>
            <person name="Sykes S."/>
            <person name="Wortman J."/>
            <person name="Nusbaum C."/>
            <person name="Birren B."/>
        </authorList>
    </citation>
    <scope>NUCLEOTIDE SEQUENCE [LARGE SCALE GENOMIC DNA]</scope>
    <source>
        <strain evidence="2 3">CR</strain>
    </source>
</reference>
<proteinExistence type="predicted"/>
<sequence>MNKFYIQIVLFLLSIFVYGNNEILAIEPAPEENTTPKSKSRYPTSEEIYEKNKHLLCKCSTQARNAAKLMNEAVKHLEYHATDIGNYESCKAGPNVREFLYKKKHKDHTVIEKIQYTISDSNKYNEIINKLWNSGTPNTFDKGSVKIVHMYNPNLLIIQQRYEKDSKGHQKYFYALATKAEVSKDKTIIAMTSLGIKDGRTSFRREYENPIIENVSSFYAYITPEDDIKNGELEKVLVNLAGYFIEKKGDNIEVTYIESVSDIQILIL</sequence>